<dbReference type="RefSeq" id="WP_044905445.1">
    <property type="nucleotide sequence ID" value="NZ_JQIF01000046.1"/>
</dbReference>
<evidence type="ECO:0000313" key="2">
    <source>
        <dbReference type="Proteomes" id="UP000030008"/>
    </source>
</evidence>
<dbReference type="EMBL" id="JQIF01000046">
    <property type="protein sequence ID" value="KGJ53126.1"/>
    <property type="molecule type" value="Genomic_DNA"/>
</dbReference>
<comment type="caution">
    <text evidence="1">The sequence shown here is derived from an EMBL/GenBank/DDBJ whole genome shotgun (WGS) entry which is preliminary data.</text>
</comment>
<evidence type="ECO:0008006" key="3">
    <source>
        <dbReference type="Google" id="ProtNLM"/>
    </source>
</evidence>
<proteinExistence type="predicted"/>
<dbReference type="Proteomes" id="UP000030008">
    <property type="component" value="Unassembled WGS sequence"/>
</dbReference>
<name>A0A099I6B8_CLOIN</name>
<gene>
    <name evidence="1" type="ORF">CIAN88_10935</name>
</gene>
<organism evidence="1 2">
    <name type="scientific">Clostridium innocuum</name>
    <dbReference type="NCBI Taxonomy" id="1522"/>
    <lineage>
        <taxon>Bacteria</taxon>
        <taxon>Bacillati</taxon>
        <taxon>Bacillota</taxon>
        <taxon>Clostridia</taxon>
        <taxon>Eubacteriales</taxon>
        <taxon>Clostridiaceae</taxon>
        <taxon>Clostridium</taxon>
    </lineage>
</organism>
<reference evidence="1 2" key="1">
    <citation type="submission" date="2014-08" db="EMBL/GenBank/DDBJ databases">
        <title>Clostridium innocuum, an unnegligible vancomycin-resistant pathogen causing extra-intestinal infections.</title>
        <authorList>
            <person name="Feng Y."/>
            <person name="Chiu C.-H."/>
        </authorList>
    </citation>
    <scope>NUCLEOTIDE SEQUENCE [LARGE SCALE GENOMIC DNA]</scope>
    <source>
        <strain evidence="1 2">AN88</strain>
    </source>
</reference>
<dbReference type="AlphaFoldDB" id="A0A099I6B8"/>
<evidence type="ECO:0000313" key="1">
    <source>
        <dbReference type="EMBL" id="KGJ53126.1"/>
    </source>
</evidence>
<accession>A0A099I6B8</accession>
<protein>
    <recommendedName>
        <fullName evidence="3">Transcriptional regulator</fullName>
    </recommendedName>
</protein>
<sequence length="275" mass="31985">MKELYLQKVTSQDMVNKIRGMRSEEINTYLTELGCTLTCEDIRGRLEATYNDLAVADAIFETQKIDDTHATFPKAFIDEAVLEIARREDFGFTHYGLISDAILDLMEQGSEQVAADLLEQFRLLFKTAKRFHIDSLEAMMYQVNDGLDMIGVVTFLLDLLMEQGRRDKEQYRVLIAFVDKFLHVFSKTSDFFRVGMQYEQAKAYIALKSKKGEQMFQKLLATHSDVTDVVLHYALAYLDDDEKRTRRLLERYASRLDKESPAYEEIQELKKDVYN</sequence>